<keyword evidence="1" id="KW-0472">Membrane</keyword>
<reference evidence="2 3" key="1">
    <citation type="submission" date="2017-09" db="EMBL/GenBank/DDBJ databases">
        <title>Depth-based differentiation of microbial function through sediment-hosted aquifers and enrichment of novel symbionts in the deep terrestrial subsurface.</title>
        <authorList>
            <person name="Probst A.J."/>
            <person name="Ladd B."/>
            <person name="Jarett J.K."/>
            <person name="Geller-Mcgrath D.E."/>
            <person name="Sieber C.M."/>
            <person name="Emerson J.B."/>
            <person name="Anantharaman K."/>
            <person name="Thomas B.C."/>
            <person name="Malmstrom R."/>
            <person name="Stieglmeier M."/>
            <person name="Klingl A."/>
            <person name="Woyke T."/>
            <person name="Ryan C.M."/>
            <person name="Banfield J.F."/>
        </authorList>
    </citation>
    <scope>NUCLEOTIDE SEQUENCE [LARGE SCALE GENOMIC DNA]</scope>
    <source>
        <strain evidence="2">CG22_combo_CG10-13_8_21_14_all_01_47_9</strain>
    </source>
</reference>
<name>A0A2H0DZQ4_9BACT</name>
<proteinExistence type="predicted"/>
<sequence>FWIIVWSALVYFLALFFWDWQHVRNAGFPFGIQGRYYFSVIVPQMVLLVMGIKAIWSKLLILLNLWFIGLNWIAFYTVVSSYYDTSSLNTFIIQASQYKPFFAKGWWLIIALGLYFIFSVIFSIQLFKLFRHEK</sequence>
<evidence type="ECO:0000256" key="1">
    <source>
        <dbReference type="SAM" id="Phobius"/>
    </source>
</evidence>
<dbReference type="Proteomes" id="UP000229981">
    <property type="component" value="Unassembled WGS sequence"/>
</dbReference>
<feature type="transmembrane region" description="Helical" evidence="1">
    <location>
        <begin position="106"/>
        <end position="127"/>
    </location>
</feature>
<evidence type="ECO:0000313" key="3">
    <source>
        <dbReference type="Proteomes" id="UP000229981"/>
    </source>
</evidence>
<accession>A0A2H0DZQ4</accession>
<feature type="non-terminal residue" evidence="2">
    <location>
        <position position="1"/>
    </location>
</feature>
<feature type="transmembrane region" description="Helical" evidence="1">
    <location>
        <begin position="59"/>
        <end position="79"/>
    </location>
</feature>
<protein>
    <submittedName>
        <fullName evidence="2">Uncharacterized protein</fullName>
    </submittedName>
</protein>
<evidence type="ECO:0000313" key="2">
    <source>
        <dbReference type="EMBL" id="PIP87652.1"/>
    </source>
</evidence>
<keyword evidence="1" id="KW-1133">Transmembrane helix</keyword>
<comment type="caution">
    <text evidence="2">The sequence shown here is derived from an EMBL/GenBank/DDBJ whole genome shotgun (WGS) entry which is preliminary data.</text>
</comment>
<gene>
    <name evidence="2" type="ORF">COW80_04695</name>
</gene>
<organism evidence="2 3">
    <name type="scientific">Candidatus Beckwithbacteria bacterium CG22_combo_CG10-13_8_21_14_all_01_47_9</name>
    <dbReference type="NCBI Taxonomy" id="1974496"/>
    <lineage>
        <taxon>Bacteria</taxon>
        <taxon>Candidatus Beckwithiibacteriota</taxon>
    </lineage>
</organism>
<dbReference type="AlphaFoldDB" id="A0A2H0DZQ4"/>
<dbReference type="EMBL" id="PCTU01000119">
    <property type="protein sequence ID" value="PIP87652.1"/>
    <property type="molecule type" value="Genomic_DNA"/>
</dbReference>
<keyword evidence="1" id="KW-0812">Transmembrane</keyword>
<feature type="transmembrane region" description="Helical" evidence="1">
    <location>
        <begin position="35"/>
        <end position="52"/>
    </location>
</feature>